<dbReference type="AlphaFoldDB" id="A0A0K9NY16"/>
<dbReference type="GO" id="GO:0140662">
    <property type="term" value="F:ATP-dependent protein folding chaperone"/>
    <property type="evidence" value="ECO:0007669"/>
    <property type="project" value="InterPro"/>
</dbReference>
<keyword evidence="2" id="KW-0547">Nucleotide-binding</keyword>
<evidence type="ECO:0000256" key="4">
    <source>
        <dbReference type="ARBA" id="ARBA00023186"/>
    </source>
</evidence>
<keyword evidence="6" id="KW-1185">Reference proteome</keyword>
<dbReference type="PANTHER" id="PTHR11528">
    <property type="entry name" value="HEAT SHOCK PROTEIN 90 FAMILY MEMBER"/>
    <property type="match status" value="1"/>
</dbReference>
<dbReference type="Proteomes" id="UP000036987">
    <property type="component" value="Unassembled WGS sequence"/>
</dbReference>
<comment type="caution">
    <text evidence="5">The sequence shown here is derived from an EMBL/GenBank/DDBJ whole genome shotgun (WGS) entry which is preliminary data.</text>
</comment>
<sequence length="135" mass="15206">MGVKWKPVRCTVGTFEKASKEASGEKFEYQAEPQAHKEVFLRELVKSLGDASDALDKLRFENKDSGASNDLIGQFVVGFYSAANKVVVYTKSPRSEKQYVWKAVVESSSYVIKEETDPGKLFSRGTQITLYLRVR</sequence>
<keyword evidence="4" id="KW-0143">Chaperone</keyword>
<accession>A0A0K9NY16</accession>
<protein>
    <submittedName>
        <fullName evidence="5">Uncharacterized protein</fullName>
    </submittedName>
</protein>
<dbReference type="InterPro" id="IPR001404">
    <property type="entry name" value="Hsp90_fam"/>
</dbReference>
<dbReference type="EMBL" id="LFYR01001552">
    <property type="protein sequence ID" value="KMZ60942.1"/>
    <property type="molecule type" value="Genomic_DNA"/>
</dbReference>
<dbReference type="STRING" id="29655.A0A0K9NY16"/>
<gene>
    <name evidence="5" type="ORF">ZOSMA_563G00040</name>
</gene>
<dbReference type="GO" id="GO:0016887">
    <property type="term" value="F:ATP hydrolysis activity"/>
    <property type="evidence" value="ECO:0007669"/>
    <property type="project" value="InterPro"/>
</dbReference>
<dbReference type="OrthoDB" id="978878at2759"/>
<evidence type="ECO:0000256" key="3">
    <source>
        <dbReference type="ARBA" id="ARBA00022840"/>
    </source>
</evidence>
<evidence type="ECO:0000256" key="2">
    <source>
        <dbReference type="ARBA" id="ARBA00022741"/>
    </source>
</evidence>
<comment type="similarity">
    <text evidence="1">Belongs to the heat shock protein 90 family.</text>
</comment>
<dbReference type="SUPFAM" id="SSF55874">
    <property type="entry name" value="ATPase domain of HSP90 chaperone/DNA topoisomerase II/histidine kinase"/>
    <property type="match status" value="1"/>
</dbReference>
<name>A0A0K9NY16_ZOSMR</name>
<evidence type="ECO:0000313" key="5">
    <source>
        <dbReference type="EMBL" id="KMZ60942.1"/>
    </source>
</evidence>
<reference evidence="6" key="1">
    <citation type="journal article" date="2016" name="Nature">
        <title>The genome of the seagrass Zostera marina reveals angiosperm adaptation to the sea.</title>
        <authorList>
            <person name="Olsen J.L."/>
            <person name="Rouze P."/>
            <person name="Verhelst B."/>
            <person name="Lin Y.-C."/>
            <person name="Bayer T."/>
            <person name="Collen J."/>
            <person name="Dattolo E."/>
            <person name="De Paoli E."/>
            <person name="Dittami S."/>
            <person name="Maumus F."/>
            <person name="Michel G."/>
            <person name="Kersting A."/>
            <person name="Lauritano C."/>
            <person name="Lohaus R."/>
            <person name="Toepel M."/>
            <person name="Tonon T."/>
            <person name="Vanneste K."/>
            <person name="Amirebrahimi M."/>
            <person name="Brakel J."/>
            <person name="Bostroem C."/>
            <person name="Chovatia M."/>
            <person name="Grimwood J."/>
            <person name="Jenkins J.W."/>
            <person name="Jueterbock A."/>
            <person name="Mraz A."/>
            <person name="Stam W.T."/>
            <person name="Tice H."/>
            <person name="Bornberg-Bauer E."/>
            <person name="Green P.J."/>
            <person name="Pearson G.A."/>
            <person name="Procaccini G."/>
            <person name="Duarte C.M."/>
            <person name="Schmutz J."/>
            <person name="Reusch T.B.H."/>
            <person name="Van de Peer Y."/>
        </authorList>
    </citation>
    <scope>NUCLEOTIDE SEQUENCE [LARGE SCALE GENOMIC DNA]</scope>
    <source>
        <strain evidence="6">cv. Finnish</strain>
    </source>
</reference>
<organism evidence="5 6">
    <name type="scientific">Zostera marina</name>
    <name type="common">Eelgrass</name>
    <dbReference type="NCBI Taxonomy" id="29655"/>
    <lineage>
        <taxon>Eukaryota</taxon>
        <taxon>Viridiplantae</taxon>
        <taxon>Streptophyta</taxon>
        <taxon>Embryophyta</taxon>
        <taxon>Tracheophyta</taxon>
        <taxon>Spermatophyta</taxon>
        <taxon>Magnoliopsida</taxon>
        <taxon>Liliopsida</taxon>
        <taxon>Zosteraceae</taxon>
        <taxon>Zostera</taxon>
    </lineage>
</organism>
<dbReference type="OMA" id="FEYQAEP"/>
<evidence type="ECO:0000256" key="1">
    <source>
        <dbReference type="ARBA" id="ARBA00008239"/>
    </source>
</evidence>
<evidence type="ECO:0000313" key="6">
    <source>
        <dbReference type="Proteomes" id="UP000036987"/>
    </source>
</evidence>
<dbReference type="Gene3D" id="3.30.565.10">
    <property type="entry name" value="Histidine kinase-like ATPase, C-terminal domain"/>
    <property type="match status" value="1"/>
</dbReference>
<dbReference type="InterPro" id="IPR036890">
    <property type="entry name" value="HATPase_C_sf"/>
</dbReference>
<dbReference type="GO" id="GO:0005524">
    <property type="term" value="F:ATP binding"/>
    <property type="evidence" value="ECO:0007669"/>
    <property type="project" value="UniProtKB-KW"/>
</dbReference>
<keyword evidence="3" id="KW-0067">ATP-binding</keyword>
<dbReference type="GO" id="GO:0051082">
    <property type="term" value="F:unfolded protein binding"/>
    <property type="evidence" value="ECO:0007669"/>
    <property type="project" value="InterPro"/>
</dbReference>
<proteinExistence type="inferred from homology"/>